<dbReference type="SUPFAM" id="SSF53822">
    <property type="entry name" value="Periplasmic binding protein-like I"/>
    <property type="match status" value="1"/>
</dbReference>
<accession>A0A504YHR9</accession>
<reference evidence="14 15" key="1">
    <citation type="submission" date="2019-04" db="EMBL/GenBank/DDBJ databases">
        <title>Annotation for the trematode Fasciola gigantica.</title>
        <authorList>
            <person name="Choi Y.-J."/>
        </authorList>
    </citation>
    <scope>NUCLEOTIDE SEQUENCE [LARGE SCALE GENOMIC DNA]</scope>
    <source>
        <strain evidence="14">Uganda_cow_1</strain>
    </source>
</reference>
<evidence type="ECO:0000256" key="9">
    <source>
        <dbReference type="ARBA" id="ARBA00023180"/>
    </source>
</evidence>
<keyword evidence="9" id="KW-0325">Glycoprotein</keyword>
<proteinExistence type="predicted"/>
<feature type="transmembrane region" description="Helical" evidence="12">
    <location>
        <begin position="550"/>
        <end position="570"/>
    </location>
</feature>
<evidence type="ECO:0000256" key="5">
    <source>
        <dbReference type="ARBA" id="ARBA00022989"/>
    </source>
</evidence>
<evidence type="ECO:0000256" key="1">
    <source>
        <dbReference type="ARBA" id="ARBA00004651"/>
    </source>
</evidence>
<dbReference type="EMBL" id="SUNJ01009017">
    <property type="protein sequence ID" value="TPP60754.1"/>
    <property type="molecule type" value="Genomic_DNA"/>
</dbReference>
<evidence type="ECO:0000256" key="4">
    <source>
        <dbReference type="ARBA" id="ARBA00022692"/>
    </source>
</evidence>
<evidence type="ECO:0000256" key="3">
    <source>
        <dbReference type="ARBA" id="ARBA00022475"/>
    </source>
</evidence>
<feature type="domain" description="Ionotropic glutamate receptor L-glutamate and glycine-binding" evidence="13">
    <location>
        <begin position="417"/>
        <end position="476"/>
    </location>
</feature>
<keyword evidence="2" id="KW-0813">Transport</keyword>
<dbReference type="GO" id="GO:0050906">
    <property type="term" value="P:detection of stimulus involved in sensory perception"/>
    <property type="evidence" value="ECO:0007669"/>
    <property type="project" value="UniProtKB-ARBA"/>
</dbReference>
<keyword evidence="4 12" id="KW-0812">Transmembrane</keyword>
<keyword evidence="10" id="KW-1071">Ligand-gated ion channel</keyword>
<keyword evidence="3" id="KW-1003">Cell membrane</keyword>
<feature type="transmembrane region" description="Helical" evidence="12">
    <location>
        <begin position="618"/>
        <end position="636"/>
    </location>
</feature>
<dbReference type="AlphaFoldDB" id="A0A504YHR9"/>
<dbReference type="InterPro" id="IPR028082">
    <property type="entry name" value="Peripla_BP_I"/>
</dbReference>
<dbReference type="Pfam" id="PF00060">
    <property type="entry name" value="Lig_chan"/>
    <property type="match status" value="1"/>
</dbReference>
<evidence type="ECO:0000313" key="15">
    <source>
        <dbReference type="Proteomes" id="UP000316759"/>
    </source>
</evidence>
<comment type="caution">
    <text evidence="14">The sequence shown here is derived from an EMBL/GenBank/DDBJ whole genome shotgun (WGS) entry which is preliminary data.</text>
</comment>
<evidence type="ECO:0000259" key="13">
    <source>
        <dbReference type="SMART" id="SM00918"/>
    </source>
</evidence>
<keyword evidence="5 12" id="KW-1133">Transmembrane helix</keyword>
<dbReference type="GO" id="GO:0015276">
    <property type="term" value="F:ligand-gated monoatomic ion channel activity"/>
    <property type="evidence" value="ECO:0007669"/>
    <property type="project" value="InterPro"/>
</dbReference>
<dbReference type="InterPro" id="IPR052192">
    <property type="entry name" value="Insect_Ionotropic_Sensory_Rcpt"/>
</dbReference>
<keyword evidence="6" id="KW-0406">Ion transport</keyword>
<evidence type="ECO:0000313" key="14">
    <source>
        <dbReference type="EMBL" id="TPP60754.1"/>
    </source>
</evidence>
<organism evidence="14 15">
    <name type="scientific">Fasciola gigantica</name>
    <name type="common">Giant liver fluke</name>
    <dbReference type="NCBI Taxonomy" id="46835"/>
    <lineage>
        <taxon>Eukaryota</taxon>
        <taxon>Metazoa</taxon>
        <taxon>Spiralia</taxon>
        <taxon>Lophotrochozoa</taxon>
        <taxon>Platyhelminthes</taxon>
        <taxon>Trematoda</taxon>
        <taxon>Digenea</taxon>
        <taxon>Plagiorchiida</taxon>
        <taxon>Echinostomata</taxon>
        <taxon>Echinostomatoidea</taxon>
        <taxon>Fasciolidae</taxon>
        <taxon>Fasciola</taxon>
    </lineage>
</organism>
<dbReference type="GO" id="GO:0005886">
    <property type="term" value="C:plasma membrane"/>
    <property type="evidence" value="ECO:0007669"/>
    <property type="project" value="UniProtKB-SubCell"/>
</dbReference>
<dbReference type="Gene3D" id="3.40.190.10">
    <property type="entry name" value="Periplasmic binding protein-like II"/>
    <property type="match status" value="1"/>
</dbReference>
<dbReference type="PANTHER" id="PTHR42643:SF38">
    <property type="entry name" value="IONOTROPIC RECEPTOR 100A"/>
    <property type="match status" value="1"/>
</dbReference>
<dbReference type="InterPro" id="IPR019594">
    <property type="entry name" value="Glu/Gly-bd"/>
</dbReference>
<dbReference type="STRING" id="46835.A0A504YHR9"/>
<dbReference type="InterPro" id="IPR001320">
    <property type="entry name" value="Iontro_rcpt_C"/>
</dbReference>
<gene>
    <name evidence="14" type="ORF">FGIG_10628</name>
</gene>
<name>A0A504YHR9_FASGI</name>
<dbReference type="OrthoDB" id="9997229at2759"/>
<evidence type="ECO:0000256" key="11">
    <source>
        <dbReference type="ARBA" id="ARBA00023303"/>
    </source>
</evidence>
<comment type="subcellular location">
    <subcellularLocation>
        <location evidence="1">Cell membrane</location>
        <topology evidence="1">Multi-pass membrane protein</topology>
    </subcellularLocation>
</comment>
<evidence type="ECO:0000256" key="7">
    <source>
        <dbReference type="ARBA" id="ARBA00023136"/>
    </source>
</evidence>
<dbReference type="PANTHER" id="PTHR42643">
    <property type="entry name" value="IONOTROPIC RECEPTOR 20A-RELATED"/>
    <property type="match status" value="1"/>
</dbReference>
<evidence type="ECO:0000256" key="2">
    <source>
        <dbReference type="ARBA" id="ARBA00022448"/>
    </source>
</evidence>
<dbReference type="SUPFAM" id="SSF53850">
    <property type="entry name" value="Periplasmic binding protein-like II"/>
    <property type="match status" value="1"/>
</dbReference>
<sequence length="766" mass="87290">MHAVYVSLPPQYQKDVMPIRFETTKFSYHAACDLLAKGVHMIISVSSCTVAQLITSVIRQYSVPYVPILRDGCTLSDFGQNNYPFRLSVGPSARFIAKAINQLLRMQRVRKALVLSGGQSFIGIPVINQTSQVFRPNNDALLFSAQQYRLSHPGLNVSVKVPTLQTVLQFWQDQLGRSAHTYKLTHIILFVPLIFNSSLISNRLFWILGSLSNVAPKHYLKLINGATTLPKGAFLTGINVAFFRTFPILDYSDCIWNPKSDTVRIFAAIVYKCEIGGVSEPFLLITFVSFLTSREATQIVVDERPHWTVTRTLCGQLPPERAVNTRTRLLDMIRSDLNSTQINDVLWFYATESDYDSHRQSFATTVMFPSRGRPTHIAHGNKFLERSGRFDAFPNRFTWFNNQELRVGVMTDGIFVEQFTRIGNELFNVSGMAIDFLEGMSKRFNFTYRFFVPEDGQYGALLDDGNWTGLFGDLLNQISSKNNPSTLFIPIIPTVLTKRIDLAMALLTITEDRSKAVQFLGPFMQTTLATMISQPKLGIRIFQIYKPLNIMIWLYTGCCIFAVALSASMFNRLSPYSAWNVRRADATTDELSVAENVWITFRSIAQQPLVTFPVANSTRILIVMFWFFVLIWHACWQAQMTAFFSTRELVFPVQTVRDIAQQDTVRPIVLNGSSVYMRFKTARNDPVYGRIYEMLQEDKIPIYTYSDATTTMLNHPNLAFIDDQYLLQTVVTAHCEHFYLLDELFDETPASFAVRKSSEYAEEFTD</sequence>
<dbReference type="Gene3D" id="1.10.287.70">
    <property type="match status" value="1"/>
</dbReference>
<dbReference type="Pfam" id="PF10613">
    <property type="entry name" value="Lig_chan-Glu_bd"/>
    <property type="match status" value="1"/>
</dbReference>
<dbReference type="SMART" id="SM00918">
    <property type="entry name" value="Lig_chan-Glu_bd"/>
    <property type="match status" value="1"/>
</dbReference>
<evidence type="ECO:0000256" key="12">
    <source>
        <dbReference type="SAM" id="Phobius"/>
    </source>
</evidence>
<keyword evidence="7 12" id="KW-0472">Membrane</keyword>
<keyword evidence="8" id="KW-0675">Receptor</keyword>
<evidence type="ECO:0000256" key="6">
    <source>
        <dbReference type="ARBA" id="ARBA00023065"/>
    </source>
</evidence>
<dbReference type="Gene3D" id="3.40.50.2300">
    <property type="match status" value="2"/>
</dbReference>
<evidence type="ECO:0000256" key="10">
    <source>
        <dbReference type="ARBA" id="ARBA00023286"/>
    </source>
</evidence>
<keyword evidence="11" id="KW-0407">Ion channel</keyword>
<dbReference type="Proteomes" id="UP000316759">
    <property type="component" value="Unassembled WGS sequence"/>
</dbReference>
<protein>
    <recommendedName>
        <fullName evidence="13">Ionotropic glutamate receptor L-glutamate and glycine-binding domain-containing protein</fullName>
    </recommendedName>
</protein>
<keyword evidence="15" id="KW-1185">Reference proteome</keyword>
<evidence type="ECO:0000256" key="8">
    <source>
        <dbReference type="ARBA" id="ARBA00023170"/>
    </source>
</evidence>